<reference evidence="2 3" key="1">
    <citation type="submission" date="2016-03" db="EMBL/GenBank/DDBJ databases">
        <title>Pediococcus and Lactobacillus from brewery environment - whole genome sequencing and assembly.</title>
        <authorList>
            <person name="Behr J."/>
            <person name="Geissler A.J."/>
            <person name="Vogel R.F."/>
        </authorList>
    </citation>
    <scope>NUCLEOTIDE SEQUENCE [LARGE SCALE GENOMIC DNA]</scope>
    <source>
        <strain evidence="2 3">TMW 1.481</strain>
    </source>
</reference>
<feature type="transmembrane region" description="Helical" evidence="1">
    <location>
        <begin position="248"/>
        <end position="268"/>
    </location>
</feature>
<evidence type="ECO:0000313" key="3">
    <source>
        <dbReference type="Proteomes" id="UP000093346"/>
    </source>
</evidence>
<keyword evidence="1" id="KW-0812">Transmembrane</keyword>
<protein>
    <recommendedName>
        <fullName evidence="4">Integral membrane protein</fullName>
    </recommendedName>
</protein>
<feature type="transmembrane region" description="Helical" evidence="1">
    <location>
        <begin position="39"/>
        <end position="61"/>
    </location>
</feature>
<evidence type="ECO:0000313" key="2">
    <source>
        <dbReference type="EMBL" id="ANZ59006.1"/>
    </source>
</evidence>
<feature type="transmembrane region" description="Helical" evidence="1">
    <location>
        <begin position="275"/>
        <end position="293"/>
    </location>
</feature>
<proteinExistence type="predicted"/>
<feature type="transmembrane region" description="Helical" evidence="1">
    <location>
        <begin position="224"/>
        <end position="242"/>
    </location>
</feature>
<gene>
    <name evidence="2" type="ORF">AYR59_02640</name>
</gene>
<feature type="transmembrane region" description="Helical" evidence="1">
    <location>
        <begin position="12"/>
        <end position="33"/>
    </location>
</feature>
<organism evidence="2 3">
    <name type="scientific">Fructilactobacillus lindneri</name>
    <dbReference type="NCBI Taxonomy" id="53444"/>
    <lineage>
        <taxon>Bacteria</taxon>
        <taxon>Bacillati</taxon>
        <taxon>Bacillota</taxon>
        <taxon>Bacilli</taxon>
        <taxon>Lactobacillales</taxon>
        <taxon>Lactobacillaceae</taxon>
        <taxon>Fructilactobacillus</taxon>
    </lineage>
</organism>
<feature type="transmembrane region" description="Helical" evidence="1">
    <location>
        <begin position="463"/>
        <end position="482"/>
    </location>
</feature>
<feature type="transmembrane region" description="Helical" evidence="1">
    <location>
        <begin position="152"/>
        <end position="172"/>
    </location>
</feature>
<dbReference type="KEGG" id="lle:AYR59_02640"/>
<dbReference type="Proteomes" id="UP000093346">
    <property type="component" value="Chromosome"/>
</dbReference>
<feature type="transmembrane region" description="Helical" evidence="1">
    <location>
        <begin position="415"/>
        <end position="434"/>
    </location>
</feature>
<evidence type="ECO:0000256" key="1">
    <source>
        <dbReference type="SAM" id="Phobius"/>
    </source>
</evidence>
<evidence type="ECO:0008006" key="4">
    <source>
        <dbReference type="Google" id="ProtNLM"/>
    </source>
</evidence>
<feature type="transmembrane region" description="Helical" evidence="1">
    <location>
        <begin position="201"/>
        <end position="217"/>
    </location>
</feature>
<feature type="transmembrane region" description="Helical" evidence="1">
    <location>
        <begin position="73"/>
        <end position="94"/>
    </location>
</feature>
<keyword evidence="1" id="KW-1133">Transmembrane helix</keyword>
<sequence length="496" mass="56676">MKHNGLTFLTKWFNKTIIILFTGWMPLILLGALNDQNLNPWGLTPLILKLVITGIIMYLVIFKTPLKHWVVRYRFWLVSLLTITAIIWQFMLVFNISAPIGFDVGTIHQSLVNHKVASGYLSLNPNNFFLFYFQHTILNLFNLSPSWINVNLLNLVCLDLSLGLNAVSIYVLNHRALLPLLILQDILMLLLVQVIVPYSDVMVLPFVSLMILGFVIAEKGKNTFLKYYGVVVCAIGALSTYLMKPSSIIFILAVLLWMLFNFSAVAMTRKKVMNYVIAAGLFGIIFFGGVSSFKHFEYHDKLVNVTKDQGEPATHFMAMGVSDRGGWNAEQVAKTQAMKTNKERSDYSQKIIQQRFKEYGIIGFIQFFINKNYANTSDGTFGWYHGDEPYIVKPAKTKLQSIFYEQGTHFHDYQFLAQIFWIMNILLLGLGFAMVDKYTQIFRLAIMGGLLFLLLFEGGRSRYLIQFLPLMLMLNALTFAAAKEKLKQLKMVFSSQ</sequence>
<dbReference type="RefSeq" id="WP_054646036.1">
    <property type="nucleotide sequence ID" value="NZ_CP014907.1"/>
</dbReference>
<keyword evidence="1" id="KW-0472">Membrane</keyword>
<accession>A0AB33BC88</accession>
<feature type="transmembrane region" description="Helical" evidence="1">
    <location>
        <begin position="441"/>
        <end position="457"/>
    </location>
</feature>
<dbReference type="AlphaFoldDB" id="A0AB33BC88"/>
<dbReference type="EMBL" id="CP014907">
    <property type="protein sequence ID" value="ANZ59006.1"/>
    <property type="molecule type" value="Genomic_DNA"/>
</dbReference>
<name>A0AB33BC88_9LACO</name>